<evidence type="ECO:0000259" key="1">
    <source>
        <dbReference type="Pfam" id="PF12680"/>
    </source>
</evidence>
<dbReference type="RefSeq" id="WP_048552861.1">
    <property type="nucleotide sequence ID" value="NZ_HF570958.1"/>
</dbReference>
<sequence length="132" mass="14354">MGPDQLVAAYLEALAAGDVEGITSLFAPGGRVHSPLYGVLPATEFYPALFADTRRSVLRLRQTLRGESTVAFWFDFEWVLGDGTPAPFTVVDVAELDPDGRVTDLHITYDTYPLRGAWEQQRATPGPGADAE</sequence>
<reference evidence="2 3" key="1">
    <citation type="journal article" date="2013" name="ISME J.">
        <title>A metabolic model for members of the genus Tetrasphaera involved in enhanced biological phosphorus removal.</title>
        <authorList>
            <person name="Kristiansen R."/>
            <person name="Nguyen H.T.T."/>
            <person name="Saunders A.M."/>
            <person name="Nielsen J.L."/>
            <person name="Wimmer R."/>
            <person name="Le V.Q."/>
            <person name="McIlroy S.J."/>
            <person name="Petrovski S."/>
            <person name="Seviour R.J."/>
            <person name="Calteau A."/>
            <person name="Nielsen K.L."/>
            <person name="Nielsen P.H."/>
        </authorList>
    </citation>
    <scope>NUCLEOTIDE SEQUENCE [LARGE SCALE GENOMIC DNA]</scope>
    <source>
        <strain evidence="2 3">T1-X7</strain>
    </source>
</reference>
<dbReference type="Proteomes" id="UP000035721">
    <property type="component" value="Unassembled WGS sequence"/>
</dbReference>
<dbReference type="Gene3D" id="3.10.450.50">
    <property type="match status" value="1"/>
</dbReference>
<dbReference type="InterPro" id="IPR037401">
    <property type="entry name" value="SnoaL-like"/>
</dbReference>
<accession>A0A077LW98</accession>
<proteinExistence type="predicted"/>
<dbReference type="Pfam" id="PF12680">
    <property type="entry name" value="SnoaL_2"/>
    <property type="match status" value="1"/>
</dbReference>
<keyword evidence="3" id="KW-1185">Reference proteome</keyword>
<dbReference type="EMBL" id="CAJB01000016">
    <property type="protein sequence ID" value="CCH76185.1"/>
    <property type="molecule type" value="Genomic_DNA"/>
</dbReference>
<name>A0A077LW98_9MICO</name>
<feature type="domain" description="SnoaL-like" evidence="1">
    <location>
        <begin position="7"/>
        <end position="104"/>
    </location>
</feature>
<dbReference type="OrthoDB" id="459617at2"/>
<evidence type="ECO:0000313" key="3">
    <source>
        <dbReference type="Proteomes" id="UP000035721"/>
    </source>
</evidence>
<dbReference type="STRING" id="1194083.BN12_1120001"/>
<dbReference type="SUPFAM" id="SSF54427">
    <property type="entry name" value="NTF2-like"/>
    <property type="match status" value="1"/>
</dbReference>
<organism evidence="2 3">
    <name type="scientific">Nostocoides japonicum T1-X7</name>
    <dbReference type="NCBI Taxonomy" id="1194083"/>
    <lineage>
        <taxon>Bacteria</taxon>
        <taxon>Bacillati</taxon>
        <taxon>Actinomycetota</taxon>
        <taxon>Actinomycetes</taxon>
        <taxon>Micrococcales</taxon>
        <taxon>Intrasporangiaceae</taxon>
        <taxon>Nostocoides</taxon>
    </lineage>
</organism>
<gene>
    <name evidence="2" type="ORF">BN12_1120001</name>
</gene>
<comment type="caution">
    <text evidence="2">The sequence shown here is derived from an EMBL/GenBank/DDBJ whole genome shotgun (WGS) entry which is preliminary data.</text>
</comment>
<protein>
    <recommendedName>
        <fullName evidence="1">SnoaL-like domain-containing protein</fullName>
    </recommendedName>
</protein>
<dbReference type="AlphaFoldDB" id="A0A077LW98"/>
<evidence type="ECO:0000313" key="2">
    <source>
        <dbReference type="EMBL" id="CCH76185.1"/>
    </source>
</evidence>
<dbReference type="InterPro" id="IPR032710">
    <property type="entry name" value="NTF2-like_dom_sf"/>
</dbReference>